<dbReference type="HOGENOM" id="CLU_158092_2_1_1"/>
<dbReference type="GeneID" id="66066849"/>
<accession>A0A063BYV5</accession>
<evidence type="ECO:0000313" key="4">
    <source>
        <dbReference type="Proteomes" id="UP000054053"/>
    </source>
</evidence>
<dbReference type="EMBL" id="BBTG02000037">
    <property type="protein sequence ID" value="GAO17604.1"/>
    <property type="molecule type" value="Genomic_DNA"/>
</dbReference>
<evidence type="ECO:0000313" key="2">
    <source>
        <dbReference type="EMBL" id="QUC21831.1"/>
    </source>
</evidence>
<keyword evidence="3" id="KW-1185">Reference proteome</keyword>
<dbReference type="Proteomes" id="UP000027002">
    <property type="component" value="Chromosome 5"/>
</dbReference>
<organism evidence="1 4">
    <name type="scientific">Ustilaginoidea virens</name>
    <name type="common">Rice false smut fungus</name>
    <name type="synonym">Villosiclava virens</name>
    <dbReference type="NCBI Taxonomy" id="1159556"/>
    <lineage>
        <taxon>Eukaryota</taxon>
        <taxon>Fungi</taxon>
        <taxon>Dikarya</taxon>
        <taxon>Ascomycota</taxon>
        <taxon>Pezizomycotina</taxon>
        <taxon>Sordariomycetes</taxon>
        <taxon>Hypocreomycetidae</taxon>
        <taxon>Hypocreales</taxon>
        <taxon>Clavicipitaceae</taxon>
        <taxon>Ustilaginoidea</taxon>
    </lineage>
</organism>
<protein>
    <submittedName>
        <fullName evidence="1">Uncharacterized protein</fullName>
    </submittedName>
</protein>
<evidence type="ECO:0000313" key="3">
    <source>
        <dbReference type="Proteomes" id="UP000027002"/>
    </source>
</evidence>
<dbReference type="Proteomes" id="UP000054053">
    <property type="component" value="Unassembled WGS sequence"/>
</dbReference>
<name>A0A063BYV5_USTVR</name>
<gene>
    <name evidence="2" type="ORF">UV8b_06072</name>
    <name evidence="1" type="ORF">UVI_02050870</name>
</gene>
<reference evidence="2" key="3">
    <citation type="submission" date="2020-03" db="EMBL/GenBank/DDBJ databases">
        <title>A mixture of massive structural variations and highly conserved coding sequences in Ustilaginoidea virens genome.</title>
        <authorList>
            <person name="Zhang K."/>
            <person name="Zhao Z."/>
            <person name="Zhang Z."/>
            <person name="Li Y."/>
            <person name="Hsiang T."/>
            <person name="Sun W."/>
        </authorList>
    </citation>
    <scope>NUCLEOTIDE SEQUENCE</scope>
    <source>
        <strain evidence="2">UV-8b</strain>
    </source>
</reference>
<dbReference type="AlphaFoldDB" id="A0A063BYV5"/>
<reference evidence="4" key="2">
    <citation type="journal article" date="2016" name="Genome Announc.">
        <title>Genome sequence of Ustilaginoidea virens IPU010, a rice pathogenic fungus causing false smut.</title>
        <authorList>
            <person name="Kumagai T."/>
            <person name="Ishii T."/>
            <person name="Terai G."/>
            <person name="Umemura M."/>
            <person name="Machida M."/>
            <person name="Asai K."/>
        </authorList>
    </citation>
    <scope>NUCLEOTIDE SEQUENCE [LARGE SCALE GENOMIC DNA]</scope>
    <source>
        <strain evidence="4">IPU010</strain>
    </source>
</reference>
<reference evidence="1" key="1">
    <citation type="journal article" date="2016" name="Genome Announc.">
        <title>Genome Sequence of Ustilaginoidea virens IPU010, a Rice Pathogenic Fungus Causing False Smut.</title>
        <authorList>
            <person name="Kumagai T."/>
            <person name="Ishii T."/>
            <person name="Terai G."/>
            <person name="Umemura M."/>
            <person name="Machida M."/>
            <person name="Asai K."/>
        </authorList>
    </citation>
    <scope>NUCLEOTIDE SEQUENCE [LARGE SCALE GENOMIC DNA]</scope>
    <source>
        <strain evidence="1">IPU010</strain>
    </source>
</reference>
<proteinExistence type="predicted"/>
<evidence type="ECO:0000313" key="1">
    <source>
        <dbReference type="EMBL" id="GAO17604.1"/>
    </source>
</evidence>
<dbReference type="EMBL" id="CP072757">
    <property type="protein sequence ID" value="QUC21831.1"/>
    <property type="molecule type" value="Genomic_DNA"/>
</dbReference>
<dbReference type="KEGG" id="uvi:66066849"/>
<dbReference type="OrthoDB" id="5428081at2759"/>
<sequence length="92" mass="10373">MAYRWTTREKFKRGVWSVAVAAVISVGAVTGAQLKTDKQKRQAAKQLQTTPTAEQIAILEAQKVHLLQQKAGLERRLALFRERAQEREAGKK</sequence>
<dbReference type="RefSeq" id="XP_042999504.1">
    <property type="nucleotide sequence ID" value="XM_043143569.1"/>
</dbReference>